<dbReference type="PANTHER" id="PTHR43745">
    <property type="entry name" value="NITROREDUCTASE MJ1384-RELATED"/>
    <property type="match status" value="1"/>
</dbReference>
<sequence length="269" mass="31094">MTDDINKYYYDNSIGKQYQNEKDIALMRDINKFHQKSVFISPQHNQKRYLNPLLESYLIEIEKKIPKIEIYEDAIALDNVVIDNKGSLRQFNANLNLQEISYVLNHSFGIDKSNLHRKFPSAGGLYPVYPIFIQLQDNEYDSRLARGYYYFDSIQNKLLKLGSLDKQVMGRSIEFALGTDELSMSPQLIVYVGDLEKVVSKYHYLGYKHLFIETGMMAQCLREALSLIPSAGDLSISGFRHNLLAKHLNLSLSTNLISMVQWIGKKYEE</sequence>
<protein>
    <recommendedName>
        <fullName evidence="3">Nitroreductase domain-containing protein</fullName>
    </recommendedName>
</protein>
<comment type="caution">
    <text evidence="1">The sequence shown here is derived from an EMBL/GenBank/DDBJ whole genome shotgun (WGS) entry which is preliminary data.</text>
</comment>
<name>A0ABN0GSY7_STRRT</name>
<evidence type="ECO:0008006" key="3">
    <source>
        <dbReference type="Google" id="ProtNLM"/>
    </source>
</evidence>
<accession>A0ABN0GSY7</accession>
<dbReference type="InterPro" id="IPR052544">
    <property type="entry name" value="Bacteriocin_Proc_Enz"/>
</dbReference>
<dbReference type="Proteomes" id="UP000007815">
    <property type="component" value="Unassembled WGS sequence"/>
</dbReference>
<gene>
    <name evidence="1" type="ORF">SRA_03331</name>
</gene>
<keyword evidence="2" id="KW-1185">Reference proteome</keyword>
<dbReference type="RefSeq" id="WP_003087585.1">
    <property type="nucleotide sequence ID" value="NZ_AJTZ01000005.1"/>
</dbReference>
<evidence type="ECO:0000313" key="2">
    <source>
        <dbReference type="Proteomes" id="UP000007815"/>
    </source>
</evidence>
<dbReference type="InterPro" id="IPR000415">
    <property type="entry name" value="Nitroreductase-like"/>
</dbReference>
<dbReference type="EMBL" id="AJTZ01000005">
    <property type="protein sequence ID" value="EJN93536.1"/>
    <property type="molecule type" value="Genomic_DNA"/>
</dbReference>
<proteinExistence type="predicted"/>
<organism evidence="1 2">
    <name type="scientific">Streptococcus ratti FA-1 = DSM 20564</name>
    <dbReference type="NCBI Taxonomy" id="699248"/>
    <lineage>
        <taxon>Bacteria</taxon>
        <taxon>Bacillati</taxon>
        <taxon>Bacillota</taxon>
        <taxon>Bacilli</taxon>
        <taxon>Lactobacillales</taxon>
        <taxon>Streptococcaceae</taxon>
        <taxon>Streptococcus</taxon>
    </lineage>
</organism>
<evidence type="ECO:0000313" key="1">
    <source>
        <dbReference type="EMBL" id="EJN93536.1"/>
    </source>
</evidence>
<dbReference type="PANTHER" id="PTHR43745:SF2">
    <property type="entry name" value="NITROREDUCTASE MJ1384-RELATED"/>
    <property type="match status" value="1"/>
</dbReference>
<dbReference type="Gene3D" id="3.40.109.10">
    <property type="entry name" value="NADH Oxidase"/>
    <property type="match status" value="1"/>
</dbReference>
<reference evidence="1 2" key="1">
    <citation type="submission" date="2009-12" db="EMBL/GenBank/DDBJ databases">
        <authorList>
            <person name="Lefebure T."/>
            <person name="Cornejo O.E."/>
            <person name="Pavinski Bitar P.D."/>
            <person name="Lang P."/>
            <person name="Stanhope M.J."/>
        </authorList>
    </citation>
    <scope>NUCLEOTIDE SEQUENCE [LARGE SCALE GENOMIC DNA]</scope>
    <source>
        <strain evidence="1 2">FA-1</strain>
    </source>
</reference>